<gene>
    <name evidence="1" type="ORF">RHGRI_026297</name>
</gene>
<protein>
    <submittedName>
        <fullName evidence="1">Uncharacterized protein</fullName>
    </submittedName>
</protein>
<evidence type="ECO:0000313" key="2">
    <source>
        <dbReference type="Proteomes" id="UP000823749"/>
    </source>
</evidence>
<organism evidence="1 2">
    <name type="scientific">Rhododendron griersonianum</name>
    <dbReference type="NCBI Taxonomy" id="479676"/>
    <lineage>
        <taxon>Eukaryota</taxon>
        <taxon>Viridiplantae</taxon>
        <taxon>Streptophyta</taxon>
        <taxon>Embryophyta</taxon>
        <taxon>Tracheophyta</taxon>
        <taxon>Spermatophyta</taxon>
        <taxon>Magnoliopsida</taxon>
        <taxon>eudicotyledons</taxon>
        <taxon>Gunneridae</taxon>
        <taxon>Pentapetalae</taxon>
        <taxon>asterids</taxon>
        <taxon>Ericales</taxon>
        <taxon>Ericaceae</taxon>
        <taxon>Ericoideae</taxon>
        <taxon>Rhodoreae</taxon>
        <taxon>Rhododendron</taxon>
    </lineage>
</organism>
<reference evidence="1" key="1">
    <citation type="submission" date="2020-08" db="EMBL/GenBank/DDBJ databases">
        <title>Plant Genome Project.</title>
        <authorList>
            <person name="Zhang R.-G."/>
        </authorList>
    </citation>
    <scope>NUCLEOTIDE SEQUENCE</scope>
    <source>
        <strain evidence="1">WSP0</strain>
        <tissue evidence="1">Leaf</tissue>
    </source>
</reference>
<dbReference type="Proteomes" id="UP000823749">
    <property type="component" value="Chromosome 9"/>
</dbReference>
<sequence>MVVDRHRKALLQVGSKSLELVDGGEGDRLRYGLVEQGSGLWGFYKERAGTPFSFGKGFYFEGGTVEVRDSGRAWHVLVLELCGNGGWVDISKNFWAFCGRSRSEGRVDGRSFLEAANIGGWPENTMAVEEKGEKRRGCDVDVRADSTQKMMRFLERCLVGRMEKGGVALPVAMEVQRWAQKTWKVTAGVQVLELGGFLFLFSLPSFE</sequence>
<evidence type="ECO:0000313" key="1">
    <source>
        <dbReference type="EMBL" id="KAG5531628.1"/>
    </source>
</evidence>
<dbReference type="AlphaFoldDB" id="A0AAV6IVP8"/>
<comment type="caution">
    <text evidence="1">The sequence shown here is derived from an EMBL/GenBank/DDBJ whole genome shotgun (WGS) entry which is preliminary data.</text>
</comment>
<dbReference type="EMBL" id="JACTNZ010000009">
    <property type="protein sequence ID" value="KAG5531628.1"/>
    <property type="molecule type" value="Genomic_DNA"/>
</dbReference>
<keyword evidence="2" id="KW-1185">Reference proteome</keyword>
<proteinExistence type="predicted"/>
<accession>A0AAV6IVP8</accession>
<name>A0AAV6IVP8_9ERIC</name>